<dbReference type="PROSITE" id="PS50304">
    <property type="entry name" value="TUDOR"/>
    <property type="match status" value="3"/>
</dbReference>
<reference evidence="4" key="1">
    <citation type="submission" date="2020-07" db="EMBL/GenBank/DDBJ databases">
        <title>Multicomponent nature underlies the extraordinary mechanical properties of spider dragline silk.</title>
        <authorList>
            <person name="Kono N."/>
            <person name="Nakamura H."/>
            <person name="Mori M."/>
            <person name="Yoshida Y."/>
            <person name="Ohtoshi R."/>
            <person name="Malay A.D."/>
            <person name="Moran D.A.P."/>
            <person name="Tomita M."/>
            <person name="Numata K."/>
            <person name="Arakawa K."/>
        </authorList>
    </citation>
    <scope>NUCLEOTIDE SEQUENCE</scope>
</reference>
<dbReference type="EMBL" id="BMAO01009906">
    <property type="protein sequence ID" value="GFR33972.1"/>
    <property type="molecule type" value="Genomic_DNA"/>
</dbReference>
<dbReference type="Proteomes" id="UP000887116">
    <property type="component" value="Unassembled WGS sequence"/>
</dbReference>
<evidence type="ECO:0000313" key="4">
    <source>
        <dbReference type="EMBL" id="GFR33972.1"/>
    </source>
</evidence>
<accession>A0A8X6M6M6</accession>
<dbReference type="InterPro" id="IPR002999">
    <property type="entry name" value="Tudor"/>
</dbReference>
<evidence type="ECO:0000259" key="2">
    <source>
        <dbReference type="PROSITE" id="PS50103"/>
    </source>
</evidence>
<keyword evidence="1" id="KW-0863">Zinc-finger</keyword>
<dbReference type="Pfam" id="PF00567">
    <property type="entry name" value="TUDOR"/>
    <property type="match status" value="3"/>
</dbReference>
<dbReference type="Gene3D" id="2.40.50.90">
    <property type="match status" value="3"/>
</dbReference>
<keyword evidence="1" id="KW-0862">Zinc</keyword>
<keyword evidence="5" id="KW-1185">Reference proteome</keyword>
<feature type="domain" description="C3H1-type" evidence="2">
    <location>
        <begin position="857"/>
        <end position="884"/>
    </location>
</feature>
<feature type="domain" description="Tudor" evidence="3">
    <location>
        <begin position="304"/>
        <end position="364"/>
    </location>
</feature>
<dbReference type="SMART" id="SM00333">
    <property type="entry name" value="TUDOR"/>
    <property type="match status" value="3"/>
</dbReference>
<dbReference type="Gene3D" id="2.30.30.140">
    <property type="match status" value="3"/>
</dbReference>
<dbReference type="OrthoDB" id="6437611at2759"/>
<feature type="domain" description="Tudor" evidence="3">
    <location>
        <begin position="980"/>
        <end position="1040"/>
    </location>
</feature>
<evidence type="ECO:0000313" key="5">
    <source>
        <dbReference type="Proteomes" id="UP000887116"/>
    </source>
</evidence>
<protein>
    <submittedName>
        <fullName evidence="4">Uncharacterized protein</fullName>
    </submittedName>
</protein>
<dbReference type="AlphaFoldDB" id="A0A8X6M6M6"/>
<dbReference type="InterPro" id="IPR035437">
    <property type="entry name" value="SNase_OB-fold_sf"/>
</dbReference>
<dbReference type="PANTHER" id="PTHR22948">
    <property type="entry name" value="TUDOR DOMAIN CONTAINING PROTEIN"/>
    <property type="match status" value="1"/>
</dbReference>
<sequence length="1135" mass="128498">MPAFQHKTVVLSYKLRIKNKLKNIAEETENVITLLQSSVSAFHYRLDELLSTNDQDFLSLYEKLNDDFEKYQEKLYFVHATFENPDVEDINSQVPREEENSSLAQLENQSQISYSPNLCEITTSSHTCVKTVLPSKTSSSYCSLQDICSSTPPPTLHKECNAVNTDYVSSIWPNKNVKNVERDVLQSSQLQQESSQSLSQNSFYHSFSSNISAIKDIAYSSNLETLEYDKSDCSAQNVICKASQIQSRPTAIILPSSISVPSVISATLTHVVNPHDFWMQLENSNGCALTFPSSQVIKTDPPSCIQAGDYCLAPFKSIPFYYRAKVLSEISEHYKVEVLFIDHGSSQIVSIWDLRSLPEELYKIPMQAVHCYLFEITPVDGTWTQSSIEKLQEFQNNTLETLIKSLKCCVNGYKYAVQLIATLSAHFNEDFSCDIAQALCLDGLATMNEMNPIVQESTSSEISNQKSCDSGVSVTSNQQASPCIQSLNNSSDVLINCSVSSEPLNTLQKKSFLESGTVPKATSNVHKRKEIPDLISFDSMERMSGINARSNTELIHLIGKCFRTIDCNCELHLEVPPPSVTFVEKDMMLVMLSHIVNPNEFYVNLAMDNSIALDELRDQMSSLYESGTQNFHSLVLQDLKEGMYLAARFDQDENWYRVRILRINSESERTCDVYVQYIDYGNKAFIKCCDLRPLLPQFAEYPSFSIKCSLTGVTPKVPDVDFSSDKNLGSEYWSDEAIKEFRELINFEHCLTAQICECRKFGPLPKSSFESKPFEVLLWDTEGTEDVLINEVFCESNLGEFHNNILKIIEQNVKQEETEAQLLNNWDPQRDEFADAENSYDVHKEDPEVALSGYKNSDGTYVCKYYSLRGYCPLADCTYEHLQLVDGGSTHDQEETYALDPVPALPSPFSFVLVQVSAVVNPGLFYCVLPYGNKTVDEVDSLVNQGCANEMWMKDEVKILFENMRKHYSNTPFTENTTVAVSYGSIVVAWRRVDCSWHRGRVLDISDVTGPARIFFVDFGDEDWVPRKKIRKILPQYLYTPFQAVECHLSDVVPLGFDSGEKWSPDAICHFKQLVAYETLLAHITYRCGKVLHLTLRKTSENDHQFISENLVKHGFAENIRVTASKTKESIYVPG</sequence>
<evidence type="ECO:0000259" key="3">
    <source>
        <dbReference type="PROSITE" id="PS50304"/>
    </source>
</evidence>
<gene>
    <name evidence="4" type="primary">AVEN_232036_1</name>
    <name evidence="4" type="ORF">TNCT_193571</name>
</gene>
<keyword evidence="1" id="KW-0479">Metal-binding</keyword>
<dbReference type="GO" id="GO:0005737">
    <property type="term" value="C:cytoplasm"/>
    <property type="evidence" value="ECO:0007669"/>
    <property type="project" value="UniProtKB-ARBA"/>
</dbReference>
<proteinExistence type="predicted"/>
<evidence type="ECO:0000256" key="1">
    <source>
        <dbReference type="PROSITE-ProRule" id="PRU00723"/>
    </source>
</evidence>
<feature type="zinc finger region" description="C3H1-type" evidence="1">
    <location>
        <begin position="857"/>
        <end position="884"/>
    </location>
</feature>
<dbReference type="PANTHER" id="PTHR22948:SF76">
    <property type="entry name" value="FI20010P1-RELATED"/>
    <property type="match status" value="1"/>
</dbReference>
<name>A0A8X6M6M6_TRICU</name>
<comment type="caution">
    <text evidence="4">The sequence shown here is derived from an EMBL/GenBank/DDBJ whole genome shotgun (WGS) entry which is preliminary data.</text>
</comment>
<feature type="domain" description="Tudor" evidence="3">
    <location>
        <begin position="638"/>
        <end position="701"/>
    </location>
</feature>
<dbReference type="PROSITE" id="PS50103">
    <property type="entry name" value="ZF_C3H1"/>
    <property type="match status" value="1"/>
</dbReference>
<dbReference type="InterPro" id="IPR050621">
    <property type="entry name" value="Tudor_domain_containing"/>
</dbReference>
<dbReference type="SUPFAM" id="SSF63748">
    <property type="entry name" value="Tudor/PWWP/MBT"/>
    <property type="match status" value="3"/>
</dbReference>
<organism evidence="4 5">
    <name type="scientific">Trichonephila clavata</name>
    <name type="common">Joro spider</name>
    <name type="synonym">Nephila clavata</name>
    <dbReference type="NCBI Taxonomy" id="2740835"/>
    <lineage>
        <taxon>Eukaryota</taxon>
        <taxon>Metazoa</taxon>
        <taxon>Ecdysozoa</taxon>
        <taxon>Arthropoda</taxon>
        <taxon>Chelicerata</taxon>
        <taxon>Arachnida</taxon>
        <taxon>Araneae</taxon>
        <taxon>Araneomorphae</taxon>
        <taxon>Entelegynae</taxon>
        <taxon>Araneoidea</taxon>
        <taxon>Nephilidae</taxon>
        <taxon>Trichonephila</taxon>
    </lineage>
</organism>
<dbReference type="GO" id="GO:0008270">
    <property type="term" value="F:zinc ion binding"/>
    <property type="evidence" value="ECO:0007669"/>
    <property type="project" value="UniProtKB-KW"/>
</dbReference>
<dbReference type="InterPro" id="IPR000571">
    <property type="entry name" value="Znf_CCCH"/>
</dbReference>